<protein>
    <submittedName>
        <fullName evidence="2">Polyphosphate polymerase domain-containing protein</fullName>
    </submittedName>
</protein>
<gene>
    <name evidence="2" type="ORF">KTH89_04745</name>
</gene>
<dbReference type="Gene3D" id="3.20.100.30">
    <property type="entry name" value="VTC, catalytic tunnel domain"/>
    <property type="match status" value="1"/>
</dbReference>
<dbReference type="GO" id="GO:0006799">
    <property type="term" value="P:polyphosphate biosynthetic process"/>
    <property type="evidence" value="ECO:0007669"/>
    <property type="project" value="UniProtKB-ARBA"/>
</dbReference>
<dbReference type="AlphaFoldDB" id="A0A949JXD7"/>
<keyword evidence="3" id="KW-1185">Reference proteome</keyword>
<dbReference type="CDD" id="cd07750">
    <property type="entry name" value="PolyPPase_VTC_like"/>
    <property type="match status" value="1"/>
</dbReference>
<feature type="domain" description="VTC" evidence="1">
    <location>
        <begin position="6"/>
        <end position="221"/>
    </location>
</feature>
<evidence type="ECO:0000313" key="3">
    <source>
        <dbReference type="Proteomes" id="UP000712157"/>
    </source>
</evidence>
<dbReference type="Proteomes" id="UP000712157">
    <property type="component" value="Unassembled WGS sequence"/>
</dbReference>
<evidence type="ECO:0000313" key="2">
    <source>
        <dbReference type="EMBL" id="MBU9735834.1"/>
    </source>
</evidence>
<dbReference type="InterPro" id="IPR018966">
    <property type="entry name" value="VTC_domain"/>
</dbReference>
<name>A0A949JXD7_9FIRM</name>
<comment type="caution">
    <text evidence="2">The sequence shown here is derived from an EMBL/GenBank/DDBJ whole genome shotgun (WGS) entry which is preliminary data.</text>
</comment>
<evidence type="ECO:0000259" key="1">
    <source>
        <dbReference type="Pfam" id="PF09359"/>
    </source>
</evidence>
<reference evidence="2" key="1">
    <citation type="submission" date="2021-06" db="EMBL/GenBank/DDBJ databases">
        <title>Description of novel taxa of the family Lachnospiraceae.</title>
        <authorList>
            <person name="Chaplin A.V."/>
            <person name="Sokolova S.R."/>
            <person name="Pikina A.P."/>
            <person name="Korzhanova M."/>
            <person name="Belova V."/>
            <person name="Korostin D."/>
            <person name="Efimov B.A."/>
        </authorList>
    </citation>
    <scope>NUCLEOTIDE SEQUENCE</scope>
    <source>
        <strain evidence="2">ASD5720</strain>
    </source>
</reference>
<dbReference type="InterPro" id="IPR042267">
    <property type="entry name" value="VTC_sf"/>
</dbReference>
<dbReference type="Pfam" id="PF09359">
    <property type="entry name" value="VTC"/>
    <property type="match status" value="1"/>
</dbReference>
<sequence length="230" mass="27491">MLSVYRNELKYLLSWEQAVQLEEQIGQVLEPDEFSSQGAYRVKSLYFDTIYDADFNSRFYGEYYRKKIRLRIYDENEPFAKLELKEKEDHYQHKTSLTLSREQAVRLMDGDYGLLLDLEEEAALRLYSLMMGEGYRPAVIIEYDRRAFVYPLFHTRITFDSGIRSSEMDLDLYQKELPWNRVSSEQVVLEVKYDQQLPPFLSSLFRKYSLSRLSVSKYGIGRPIYQEYIF</sequence>
<proteinExistence type="predicted"/>
<organism evidence="2 3">
    <name type="scientific">Diplocloster agilis</name>
    <dbReference type="NCBI Taxonomy" id="2850323"/>
    <lineage>
        <taxon>Bacteria</taxon>
        <taxon>Bacillati</taxon>
        <taxon>Bacillota</taxon>
        <taxon>Clostridia</taxon>
        <taxon>Lachnospirales</taxon>
        <taxon>Lachnospiraceae</taxon>
        <taxon>Diplocloster</taxon>
    </lineage>
</organism>
<dbReference type="EMBL" id="JAHQCW010000005">
    <property type="protein sequence ID" value="MBU9735834.1"/>
    <property type="molecule type" value="Genomic_DNA"/>
</dbReference>
<dbReference type="RefSeq" id="WP_238720868.1">
    <property type="nucleotide sequence ID" value="NZ_JAHQCW010000005.1"/>
</dbReference>
<accession>A0A949JXD7</accession>